<evidence type="ECO:0000256" key="9">
    <source>
        <dbReference type="ARBA" id="ARBA00023204"/>
    </source>
</evidence>
<dbReference type="Pfam" id="PF21185">
    <property type="entry name" value="RecD_N"/>
    <property type="match status" value="1"/>
</dbReference>
<dbReference type="Gene3D" id="1.10.10.1020">
    <property type="entry name" value="RecBCD complex, subunit RecD, N-terminal domain"/>
    <property type="match status" value="1"/>
</dbReference>
<dbReference type="OrthoDB" id="9803432at2"/>
<dbReference type="PANTHER" id="PTHR43788:SF6">
    <property type="entry name" value="DNA HELICASE B"/>
    <property type="match status" value="1"/>
</dbReference>
<dbReference type="SUPFAM" id="SSF52540">
    <property type="entry name" value="P-loop containing nucleoside triphosphate hydrolases"/>
    <property type="match status" value="2"/>
</dbReference>
<dbReference type="GO" id="GO:0003677">
    <property type="term" value="F:DNA binding"/>
    <property type="evidence" value="ECO:0007669"/>
    <property type="project" value="UniProtKB-UniRule"/>
</dbReference>
<dbReference type="PANTHER" id="PTHR43788">
    <property type="entry name" value="DNA2/NAM7 HELICASE FAMILY MEMBER"/>
    <property type="match status" value="1"/>
</dbReference>
<feature type="domain" description="AAA+ ATPase" evidence="12">
    <location>
        <begin position="207"/>
        <end position="414"/>
    </location>
</feature>
<dbReference type="InterPro" id="IPR027417">
    <property type="entry name" value="P-loop_NTPase"/>
</dbReference>
<keyword evidence="6 11" id="KW-0269">Exonuclease</keyword>
<dbReference type="NCBIfam" id="TIGR01447">
    <property type="entry name" value="recD"/>
    <property type="match status" value="1"/>
</dbReference>
<keyword evidence="5 11" id="KW-0347">Helicase</keyword>
<evidence type="ECO:0000256" key="11">
    <source>
        <dbReference type="HAMAP-Rule" id="MF_01487"/>
    </source>
</evidence>
<dbReference type="GO" id="GO:0009338">
    <property type="term" value="C:exodeoxyribonuclease V complex"/>
    <property type="evidence" value="ECO:0007669"/>
    <property type="project" value="InterPro"/>
</dbReference>
<dbReference type="Gene3D" id="3.40.50.300">
    <property type="entry name" value="P-loop containing nucleotide triphosphate hydrolases"/>
    <property type="match status" value="3"/>
</dbReference>
<keyword evidence="9 11" id="KW-0234">DNA repair</keyword>
<dbReference type="EMBL" id="SGWV01000008">
    <property type="protein sequence ID" value="RZS56861.1"/>
    <property type="molecule type" value="Genomic_DNA"/>
</dbReference>
<proteinExistence type="inferred from homology"/>
<accession>A0A4Q7LR29</accession>
<keyword evidence="1 11" id="KW-0540">Nuclease</keyword>
<dbReference type="CDD" id="cd17933">
    <property type="entry name" value="DEXSc_RecD-like"/>
    <property type="match status" value="1"/>
</dbReference>
<dbReference type="InterPro" id="IPR041851">
    <property type="entry name" value="RecD_N_sf"/>
</dbReference>
<dbReference type="EC" id="5.6.2.3" evidence="11"/>
<evidence type="ECO:0000256" key="8">
    <source>
        <dbReference type="ARBA" id="ARBA00023125"/>
    </source>
</evidence>
<dbReference type="GO" id="GO:0043139">
    <property type="term" value="F:5'-3' DNA helicase activity"/>
    <property type="evidence" value="ECO:0007669"/>
    <property type="project" value="UniProtKB-UniRule"/>
</dbReference>
<evidence type="ECO:0000313" key="14">
    <source>
        <dbReference type="Proteomes" id="UP000293433"/>
    </source>
</evidence>
<evidence type="ECO:0000256" key="5">
    <source>
        <dbReference type="ARBA" id="ARBA00022806"/>
    </source>
</evidence>
<dbReference type="GO" id="GO:0005524">
    <property type="term" value="F:ATP binding"/>
    <property type="evidence" value="ECO:0007669"/>
    <property type="project" value="UniProtKB-UniRule"/>
</dbReference>
<dbReference type="AlphaFoldDB" id="A0A4Q7LR29"/>
<gene>
    <name evidence="11" type="primary">recD</name>
    <name evidence="13" type="ORF">EV685_1416</name>
</gene>
<dbReference type="SMART" id="SM00382">
    <property type="entry name" value="AAA"/>
    <property type="match status" value="1"/>
</dbReference>
<dbReference type="InterPro" id="IPR006344">
    <property type="entry name" value="RecD"/>
</dbReference>
<evidence type="ECO:0000313" key="13">
    <source>
        <dbReference type="EMBL" id="RZS56861.1"/>
    </source>
</evidence>
<organism evidence="13 14">
    <name type="scientific">Sphaerotilus mobilis</name>
    <dbReference type="NCBI Taxonomy" id="47994"/>
    <lineage>
        <taxon>Bacteria</taxon>
        <taxon>Pseudomonadati</taxon>
        <taxon>Pseudomonadota</taxon>
        <taxon>Betaproteobacteria</taxon>
        <taxon>Burkholderiales</taxon>
        <taxon>Sphaerotilaceae</taxon>
        <taxon>Sphaerotilus</taxon>
    </lineage>
</organism>
<keyword evidence="7 11" id="KW-0067">ATP-binding</keyword>
<evidence type="ECO:0000256" key="10">
    <source>
        <dbReference type="ARBA" id="ARBA00023235"/>
    </source>
</evidence>
<dbReference type="RefSeq" id="WP_130481282.1">
    <property type="nucleotide sequence ID" value="NZ_SGWV01000008.1"/>
</dbReference>
<sequence length="749" mass="79138">MSDPIHETTAVDDVLADLARWVESGWLRALDLALARLLVTQCPQADAVLPLAVALLAHNEGRGHTCLPLDELLAPPSAFNDPWLAGPVAAQAELAATLQRLPARTVADWQAALLGSGAVDDARRAGPGDPQAAPLLLDGARLYLRRHHRDEVTVALALRRRVTSDGPLDTLLRPDPAWVRGWLDRLFGALPADRIDHQRIACATALRGRLTLITGGPGTGKTYTVARLLALLQADQQRQQALAPAARPLRIALAAPTGKAAARLQQSIRSALDGLRGPLQGQLDWDGLVDGTANAQTLHALLGARPGTRQFARHAQRPLEVDLLVVDEASMVHLEMMAALLRALPDGARLVLLGDQDQLASVEAGAVLGDLCADAVDVALPAADAAWLAACMGPSMPGVAANETANETEGERQASVLAPQTVQLRHSHRFAGAIGALARAVNAGALAEARACLGWPQQGARPDRVQRSPAVAALSGVDPALVVQVALAGRPADGVVDPADSQAAEAAEAAEAVSAAGAGYRQMLQVLAGQRPGPKTLSAVPAEAHPALLEAWAREVLRAFDRSRVLCAVREGDWGVEGLNRAVEAALRRDGLIARQGEWYEGRPVMVTRNDPSLGVYNGDIGIALRQPPGERARGGAVLEPAGSSHEPEPLRVWFLDGDQVRSVLASRLSAVETAWAMTVHKSQGSEFGHTVLVLPPRINPVLSRELVYTGITRARLAFTLIAPDAAVFDAALSRRTRRASGLRGRLLG</sequence>
<name>A0A4Q7LR29_9BURK</name>
<comment type="function">
    <text evidence="11">A helicase/nuclease that prepares dsDNA breaks (DSB) for recombinational DNA repair. Binds to DSBs and unwinds DNA via a highly rapid and processive ATP-dependent bidirectional helicase activity. Unwinds dsDNA until it encounters a Chi (crossover hotspot instigator) sequence from the 3' direction. Cuts ssDNA a few nucleotides 3' to the Chi site. The properties and activities of the enzyme are changed at Chi. The Chi-altered holoenzyme produces a long 3'-ssDNA overhang and facilitates RecA-binding to the ssDNA for homologous DNA recombination and repair. Holoenzyme degrades any linearized DNA that is unable to undergo homologous recombination. In the holoenzyme this subunit has ssDNA-dependent ATPase and 5'-3' helicase activity. When added to pre-assembled RecBC greatly stimulates nuclease activity and augments holoenzyme processivity. Negatively regulates the RecA-loading ability of RecBCD.</text>
</comment>
<evidence type="ECO:0000256" key="6">
    <source>
        <dbReference type="ARBA" id="ARBA00022839"/>
    </source>
</evidence>
<keyword evidence="10 11" id="KW-0413">Isomerase</keyword>
<dbReference type="InterPro" id="IPR003593">
    <property type="entry name" value="AAA+_ATPase"/>
</dbReference>
<dbReference type="GO" id="GO:0000724">
    <property type="term" value="P:double-strand break repair via homologous recombination"/>
    <property type="evidence" value="ECO:0007669"/>
    <property type="project" value="UniProtKB-UniRule"/>
</dbReference>
<dbReference type="GO" id="GO:0017116">
    <property type="term" value="F:single-stranded DNA helicase activity"/>
    <property type="evidence" value="ECO:0007669"/>
    <property type="project" value="TreeGrafter"/>
</dbReference>
<dbReference type="InterPro" id="IPR049550">
    <property type="entry name" value="RecD_N"/>
</dbReference>
<evidence type="ECO:0000256" key="7">
    <source>
        <dbReference type="ARBA" id="ARBA00022840"/>
    </source>
</evidence>
<dbReference type="InterPro" id="IPR027785">
    <property type="entry name" value="UvrD-like_helicase_C"/>
</dbReference>
<dbReference type="CDD" id="cd18809">
    <property type="entry name" value="SF1_C_RecD"/>
    <property type="match status" value="1"/>
</dbReference>
<dbReference type="HAMAP" id="MF_01487">
    <property type="entry name" value="RecD"/>
    <property type="match status" value="1"/>
</dbReference>
<keyword evidence="14" id="KW-1185">Reference proteome</keyword>
<dbReference type="GO" id="GO:0008854">
    <property type="term" value="F:exodeoxyribonuclease V activity"/>
    <property type="evidence" value="ECO:0007669"/>
    <property type="project" value="InterPro"/>
</dbReference>
<feature type="binding site" evidence="11">
    <location>
        <begin position="215"/>
        <end position="222"/>
    </location>
    <ligand>
        <name>ATP</name>
        <dbReference type="ChEBI" id="CHEBI:30616"/>
    </ligand>
</feature>
<comment type="miscellaneous">
    <text evidence="11">In the RecBCD complex, RecB has a slow 3'-5' helicase, an exonuclease activity and loads RecA onto ssDNA, RecD has a fast 5'-3' helicase activity, while RecC stimulates the ATPase and processivity of the RecB helicase and contributes to recognition of the Chi site.</text>
</comment>
<keyword evidence="2 11" id="KW-0547">Nucleotide-binding</keyword>
<protein>
    <recommendedName>
        <fullName evidence="11">RecBCD enzyme subunit RecD</fullName>
        <ecNumber evidence="11">5.6.2.3</ecNumber>
    </recommendedName>
    <alternativeName>
        <fullName evidence="11">DNA 5'-3' helicase subunit RecD</fullName>
    </alternativeName>
    <alternativeName>
        <fullName evidence="11">Exonuclease V subunit RecD</fullName>
        <shortName evidence="11">ExoV subunit RecD</shortName>
    </alternativeName>
    <alternativeName>
        <fullName evidence="11">Helicase/nuclease RecBCD subunit RecD</fullName>
    </alternativeName>
</protein>
<keyword evidence="3 11" id="KW-0227">DNA damage</keyword>
<evidence type="ECO:0000256" key="1">
    <source>
        <dbReference type="ARBA" id="ARBA00022722"/>
    </source>
</evidence>
<evidence type="ECO:0000259" key="12">
    <source>
        <dbReference type="SMART" id="SM00382"/>
    </source>
</evidence>
<evidence type="ECO:0000256" key="2">
    <source>
        <dbReference type="ARBA" id="ARBA00022741"/>
    </source>
</evidence>
<comment type="subunit">
    <text evidence="11">Heterotrimer of RecB, RecC and RecD. All subunits contribute to DNA-binding.</text>
</comment>
<keyword evidence="8 11" id="KW-0238">DNA-binding</keyword>
<dbReference type="InterPro" id="IPR050534">
    <property type="entry name" value="Coronavir_polyprotein_1ab"/>
</dbReference>
<keyword evidence="4 11" id="KW-0378">Hydrolase</keyword>
<evidence type="ECO:0000256" key="4">
    <source>
        <dbReference type="ARBA" id="ARBA00022801"/>
    </source>
</evidence>
<comment type="similarity">
    <text evidence="11">Belongs to the RecD family.</text>
</comment>
<evidence type="ECO:0000256" key="3">
    <source>
        <dbReference type="ARBA" id="ARBA00022763"/>
    </source>
</evidence>
<dbReference type="Pfam" id="PF13538">
    <property type="entry name" value="UvrD_C_2"/>
    <property type="match status" value="1"/>
</dbReference>
<comment type="catalytic activity">
    <reaction evidence="11">
        <text>ATP + H2O = ADP + phosphate + H(+)</text>
        <dbReference type="Rhea" id="RHEA:13065"/>
        <dbReference type="ChEBI" id="CHEBI:15377"/>
        <dbReference type="ChEBI" id="CHEBI:15378"/>
        <dbReference type="ChEBI" id="CHEBI:30616"/>
        <dbReference type="ChEBI" id="CHEBI:43474"/>
        <dbReference type="ChEBI" id="CHEBI:456216"/>
        <dbReference type="EC" id="5.6.2.3"/>
    </reaction>
</comment>
<dbReference type="GO" id="GO:0016887">
    <property type="term" value="F:ATP hydrolysis activity"/>
    <property type="evidence" value="ECO:0007669"/>
    <property type="project" value="RHEA"/>
</dbReference>
<reference evidence="13 14" key="1">
    <citation type="submission" date="2019-02" db="EMBL/GenBank/DDBJ databases">
        <title>Genomic Encyclopedia of Type Strains, Phase IV (KMG-IV): sequencing the most valuable type-strain genomes for metagenomic binning, comparative biology and taxonomic classification.</title>
        <authorList>
            <person name="Goeker M."/>
        </authorList>
    </citation>
    <scope>NUCLEOTIDE SEQUENCE [LARGE SCALE GENOMIC DNA]</scope>
    <source>
        <strain evidence="13 14">DSM 10617</strain>
    </source>
</reference>
<comment type="caution">
    <text evidence="13">The sequence shown here is derived from an EMBL/GenBank/DDBJ whole genome shotgun (WGS) entry which is preliminary data.</text>
</comment>
<dbReference type="Proteomes" id="UP000293433">
    <property type="component" value="Unassembled WGS sequence"/>
</dbReference>
<dbReference type="Pfam" id="PF13245">
    <property type="entry name" value="AAA_19"/>
    <property type="match status" value="1"/>
</dbReference>